<gene>
    <name evidence="3" type="ORF">APHIGO_LOCUS3122</name>
    <name evidence="4" type="ORF">APHIGO_LOCUS3123</name>
</gene>
<dbReference type="InterPro" id="IPR036236">
    <property type="entry name" value="Znf_C2H2_sf"/>
</dbReference>
<dbReference type="InterPro" id="IPR043502">
    <property type="entry name" value="DNA/RNA_pol_sf"/>
</dbReference>
<dbReference type="InterPro" id="IPR004211">
    <property type="entry name" value="Endonuclease_7"/>
</dbReference>
<reference evidence="3" key="2">
    <citation type="submission" date="2022-10" db="EMBL/GenBank/DDBJ databases">
        <authorList>
            <consortium name="ENA_rothamsted_submissions"/>
            <consortium name="culmorum"/>
            <person name="King R."/>
        </authorList>
    </citation>
    <scope>NUCLEOTIDE SEQUENCE</scope>
</reference>
<evidence type="ECO:0000313" key="3">
    <source>
        <dbReference type="EMBL" id="CAH1715305.1"/>
    </source>
</evidence>
<keyword evidence="5" id="KW-1185">Reference proteome</keyword>
<dbReference type="SUPFAM" id="SSF53098">
    <property type="entry name" value="Ribonuclease H-like"/>
    <property type="match status" value="1"/>
</dbReference>
<organism evidence="3 5">
    <name type="scientific">Aphis gossypii</name>
    <name type="common">Cotton aphid</name>
    <dbReference type="NCBI Taxonomy" id="80765"/>
    <lineage>
        <taxon>Eukaryota</taxon>
        <taxon>Metazoa</taxon>
        <taxon>Ecdysozoa</taxon>
        <taxon>Arthropoda</taxon>
        <taxon>Hexapoda</taxon>
        <taxon>Insecta</taxon>
        <taxon>Pterygota</taxon>
        <taxon>Neoptera</taxon>
        <taxon>Paraneoptera</taxon>
        <taxon>Hemiptera</taxon>
        <taxon>Sternorrhyncha</taxon>
        <taxon>Aphidomorpha</taxon>
        <taxon>Aphidoidea</taxon>
        <taxon>Aphididae</taxon>
        <taxon>Aphidini</taxon>
        <taxon>Aphis</taxon>
        <taxon>Aphis</taxon>
    </lineage>
</organism>
<dbReference type="PROSITE" id="PS00028">
    <property type="entry name" value="ZINC_FINGER_C2H2_1"/>
    <property type="match status" value="1"/>
</dbReference>
<dbReference type="InterPro" id="IPR023211">
    <property type="entry name" value="DNA_pol_palm_dom_sf"/>
</dbReference>
<feature type="domain" description="C2H2-type" evidence="2">
    <location>
        <begin position="2"/>
        <end position="29"/>
    </location>
</feature>
<evidence type="ECO:0000259" key="2">
    <source>
        <dbReference type="PROSITE" id="PS50157"/>
    </source>
</evidence>
<feature type="domain" description="C2H2-type" evidence="2">
    <location>
        <begin position="30"/>
        <end position="53"/>
    </location>
</feature>
<dbReference type="Gene3D" id="3.30.160.60">
    <property type="entry name" value="Classic Zinc Finger"/>
    <property type="match status" value="1"/>
</dbReference>
<accession>A0A9P0ISJ8</accession>
<dbReference type="EMBL" id="OU899034">
    <property type="protein sequence ID" value="CAH1715307.1"/>
    <property type="molecule type" value="Genomic_DNA"/>
</dbReference>
<keyword evidence="1" id="KW-0862">Zinc</keyword>
<dbReference type="EMBL" id="OU899034">
    <property type="protein sequence ID" value="CAH1715305.1"/>
    <property type="molecule type" value="Genomic_DNA"/>
</dbReference>
<dbReference type="PANTHER" id="PTHR31511:SF12">
    <property type="entry name" value="RHO TERMINATION FACTOR N-TERMINAL DOMAIN-CONTAINING PROTEIN"/>
    <property type="match status" value="1"/>
</dbReference>
<dbReference type="Gene3D" id="3.40.1800.10">
    <property type="entry name" value="His-Me finger endonucleases"/>
    <property type="match status" value="1"/>
</dbReference>
<evidence type="ECO:0000313" key="5">
    <source>
        <dbReference type="Proteomes" id="UP001154329"/>
    </source>
</evidence>
<dbReference type="GO" id="GO:0071897">
    <property type="term" value="P:DNA biosynthetic process"/>
    <property type="evidence" value="ECO:0007669"/>
    <property type="project" value="UniProtKB-ARBA"/>
</dbReference>
<evidence type="ECO:0000313" key="4">
    <source>
        <dbReference type="EMBL" id="CAH1715307.1"/>
    </source>
</evidence>
<dbReference type="PANTHER" id="PTHR31511">
    <property type="entry name" value="PROTEIN CBG23764"/>
    <property type="match status" value="1"/>
</dbReference>
<dbReference type="SUPFAM" id="SSF54060">
    <property type="entry name" value="His-Me finger endonucleases"/>
    <property type="match status" value="1"/>
</dbReference>
<reference evidence="3" key="1">
    <citation type="submission" date="2022-02" db="EMBL/GenBank/DDBJ databases">
        <authorList>
            <person name="King R."/>
        </authorList>
    </citation>
    <scope>NUCLEOTIDE SEQUENCE</scope>
</reference>
<keyword evidence="1" id="KW-0863">Zinc-finger</keyword>
<proteinExistence type="predicted"/>
<dbReference type="SUPFAM" id="SSF56672">
    <property type="entry name" value="DNA/RNA polymerases"/>
    <property type="match status" value="1"/>
</dbReference>
<dbReference type="AlphaFoldDB" id="A0A9P0ISJ8"/>
<keyword evidence="1" id="KW-0479">Metal-binding</keyword>
<dbReference type="Gene3D" id="3.90.1600.10">
    <property type="entry name" value="Palm domain of DNA polymerase"/>
    <property type="match status" value="1"/>
</dbReference>
<dbReference type="Pfam" id="PF02945">
    <property type="entry name" value="Endonuclease_7"/>
    <property type="match status" value="1"/>
</dbReference>
<dbReference type="SUPFAM" id="SSF57667">
    <property type="entry name" value="beta-beta-alpha zinc fingers"/>
    <property type="match status" value="1"/>
</dbReference>
<sequence length="1279" mass="148409">MFSCCVCDKAFTLIKNLHRHAKSHESPTKIVCSICSEIFTRRDNLIRHKKEKHHSNIIIQQQPTITKREIQDFFKPAEQIYDYDVQSRNGHKRSYHKENSNEAVNAKKARLLLVQSPGFIEISSSANRKVVWYYVKNFENIQNYIEFFNSIKSELVELLKSQASKHPIKFNLKLEATYNIPNVDNTSENRSFKTSARPIFVETGVREIVEEGIIQLMAEQDEYFSKGSGYTLQCIDGLLLGVYKYTPMSASSYIPLPDFIEKKKAVINPQNSDQQCFKWAILAKHVSGNTKNQVAENYTTHEEKYNFSDLTFPTKLHQVNIFEKNNPNVTVNVYGLEKHFQPPQKFPKYEVFPLKVVDEEKTDHFDLLLITDDENSHFTYISNFSRLVRSQKTRHKASAVFCKRCFTSFEPLNINKYELNERIRFEEHKLICGTHKPILPRMPAPGSMLEFDAWKKTQRHPIVIYADFEALLKKSDEKCGNNTKAIQKHEAMSYGFMVKANNDVPAELLEQFNIPTSPIIFRGNEDNQNVGEHFVKSIVEIAENIEKLLQSNIPITFTAEQQQAHNLCKTCNLCKNGFSVGNHKVADHCHLSGKFRQTLCNTCNLKLQTPNFVPCFFHNLSNYDAHFIVTELGLDVKKISVIPNSEEKFISFSKHVSNNFSIRFIDTLRFMASSLSTLSDNLLTPGFEKFRETAKHFNTADLPLVTRKGVYPYEYTDGWNKLEQTNLPEKADFYSTLTESNIQEEDYEHAKTVWSHFGCKTLGEYSDLYLKIDVLLLADVFENFRDLCLTTYCLDPSFYYTAPGFSFDCMLKYTRVKLELLTEYDMLLMIEKGIRGGLTQASMRYAKANNEKTPDYDPTKSKSWLIYQDCNNLYGWAMSQHMPYGGFKWVEPKLEGLNDLNDTSPIGRIYEVDITYPKELHDKHNDLPFLPQNGIPAGSKVKKLMATLQSKKNYIIHYRNLQQAIANGLIVEKVHRVVQFNQSPWLAPYIALNTEMRKKAANDFEKDFFKLLNNAVFGKTMESMRKRIKMELVSSDRRLQKLINQSTFKHCTTYNETLNAVALENKIIDFCKPIYIGFAVLEISKYLMYDYHYNVMQKHYDDKIELMYTDTDSLVYYIQTDDFYNDLLNNPNLLNRMDTANLPRDHPCYIAERKKIPGLFSDETDGRIMREFCALRAKSYAYILEDKEKIKAKGIRGHVVRNHMTFQDHKRCLFGDTSLEVTTSNVSIRSFKHKLKTIKSDKLTYNSFDDKRVILEDKVHTLAHGHYSIEEELEAELDS</sequence>
<dbReference type="GO" id="GO:0008270">
    <property type="term" value="F:zinc ion binding"/>
    <property type="evidence" value="ECO:0007669"/>
    <property type="project" value="UniProtKB-KW"/>
</dbReference>
<dbReference type="PROSITE" id="PS50157">
    <property type="entry name" value="ZINC_FINGER_C2H2_2"/>
    <property type="match status" value="2"/>
</dbReference>
<dbReference type="GO" id="GO:0042575">
    <property type="term" value="C:DNA polymerase complex"/>
    <property type="evidence" value="ECO:0007669"/>
    <property type="project" value="UniProtKB-ARBA"/>
</dbReference>
<dbReference type="Proteomes" id="UP001154329">
    <property type="component" value="Chromosome 1"/>
</dbReference>
<dbReference type="InterPro" id="IPR044925">
    <property type="entry name" value="His-Me_finger_sf"/>
</dbReference>
<name>A0A9P0ISJ8_APHGO</name>
<dbReference type="SMART" id="SM00355">
    <property type="entry name" value="ZnF_C2H2"/>
    <property type="match status" value="2"/>
</dbReference>
<dbReference type="InterPro" id="IPR012337">
    <property type="entry name" value="RNaseH-like_sf"/>
</dbReference>
<dbReference type="InterPro" id="IPR013087">
    <property type="entry name" value="Znf_C2H2_type"/>
</dbReference>
<dbReference type="InterPro" id="IPR038563">
    <property type="entry name" value="Endonuclease_7_sf"/>
</dbReference>
<evidence type="ECO:0000256" key="1">
    <source>
        <dbReference type="PROSITE-ProRule" id="PRU00042"/>
    </source>
</evidence>
<protein>
    <recommendedName>
        <fullName evidence="2">C2H2-type domain-containing protein</fullName>
    </recommendedName>
</protein>